<gene>
    <name evidence="2" type="ORF">DILT_LOCUS19218</name>
</gene>
<evidence type="ECO:0000313" key="3">
    <source>
        <dbReference type="Proteomes" id="UP000281553"/>
    </source>
</evidence>
<sequence length="38" mass="4112">MAKHATAVRKKDATSQVAAHSTGSSHIFKFDEAEILAR</sequence>
<organism evidence="2 3">
    <name type="scientific">Dibothriocephalus latus</name>
    <name type="common">Fish tapeworm</name>
    <name type="synonym">Diphyllobothrium latum</name>
    <dbReference type="NCBI Taxonomy" id="60516"/>
    <lineage>
        <taxon>Eukaryota</taxon>
        <taxon>Metazoa</taxon>
        <taxon>Spiralia</taxon>
        <taxon>Lophotrochozoa</taxon>
        <taxon>Platyhelminthes</taxon>
        <taxon>Cestoda</taxon>
        <taxon>Eucestoda</taxon>
        <taxon>Diphyllobothriidea</taxon>
        <taxon>Diphyllobothriidae</taxon>
        <taxon>Dibothriocephalus</taxon>
    </lineage>
</organism>
<dbReference type="Proteomes" id="UP000281553">
    <property type="component" value="Unassembled WGS sequence"/>
</dbReference>
<dbReference type="EMBL" id="UYRU01109563">
    <property type="protein sequence ID" value="VDN43911.1"/>
    <property type="molecule type" value="Genomic_DNA"/>
</dbReference>
<dbReference type="AlphaFoldDB" id="A0A3P7PLX3"/>
<evidence type="ECO:0000256" key="1">
    <source>
        <dbReference type="SAM" id="MobiDB-lite"/>
    </source>
</evidence>
<proteinExistence type="predicted"/>
<evidence type="ECO:0000313" key="2">
    <source>
        <dbReference type="EMBL" id="VDN43911.1"/>
    </source>
</evidence>
<feature type="non-terminal residue" evidence="2">
    <location>
        <position position="38"/>
    </location>
</feature>
<reference evidence="2 3" key="1">
    <citation type="submission" date="2018-11" db="EMBL/GenBank/DDBJ databases">
        <authorList>
            <consortium name="Pathogen Informatics"/>
        </authorList>
    </citation>
    <scope>NUCLEOTIDE SEQUENCE [LARGE SCALE GENOMIC DNA]</scope>
</reference>
<feature type="region of interest" description="Disordered" evidence="1">
    <location>
        <begin position="1"/>
        <end position="23"/>
    </location>
</feature>
<keyword evidence="3" id="KW-1185">Reference proteome</keyword>
<protein>
    <submittedName>
        <fullName evidence="2">Uncharacterized protein</fullName>
    </submittedName>
</protein>
<dbReference type="OrthoDB" id="6279116at2759"/>
<name>A0A3P7PLX3_DIBLA</name>
<accession>A0A3P7PLX3</accession>
<feature type="compositionally biased region" description="Polar residues" evidence="1">
    <location>
        <begin position="14"/>
        <end position="23"/>
    </location>
</feature>